<evidence type="ECO:0000313" key="1">
    <source>
        <dbReference type="EMBL" id="GAA2428550.1"/>
    </source>
</evidence>
<dbReference type="InterPro" id="IPR011008">
    <property type="entry name" value="Dimeric_a/b-barrel"/>
</dbReference>
<keyword evidence="1" id="KW-0503">Monooxygenase</keyword>
<dbReference type="GO" id="GO:0004497">
    <property type="term" value="F:monooxygenase activity"/>
    <property type="evidence" value="ECO:0007669"/>
    <property type="project" value="UniProtKB-KW"/>
</dbReference>
<gene>
    <name evidence="1" type="ORF">GCM10010191_47030</name>
</gene>
<evidence type="ECO:0000313" key="2">
    <source>
        <dbReference type="Proteomes" id="UP001501231"/>
    </source>
</evidence>
<sequence>MSSEWTVHSPQRQRKALDLQAEVWGEADWPEGLHSYTFYAGTDGSTILHYSQWRDDQAYRDFVESGRKPRMERVDAAVPGIERHDLAFYRLHRSLTIGSDEPGIVVTEFVAAGGPDDARRRVGTMADAREKARPSGLLTAGFHVSSDGSRILDYSEWTDDAAFEAYLAPQQDTGSRRIKRFRPYRSLRGA</sequence>
<dbReference type="EMBL" id="BAAARW010000016">
    <property type="protein sequence ID" value="GAA2428550.1"/>
    <property type="molecule type" value="Genomic_DNA"/>
</dbReference>
<comment type="caution">
    <text evidence="1">The sequence shown here is derived from an EMBL/GenBank/DDBJ whole genome shotgun (WGS) entry which is preliminary data.</text>
</comment>
<keyword evidence="1" id="KW-0560">Oxidoreductase</keyword>
<keyword evidence="2" id="KW-1185">Reference proteome</keyword>
<name>A0ABN3JHP5_9ACTN</name>
<dbReference type="SUPFAM" id="SSF54909">
    <property type="entry name" value="Dimeric alpha+beta barrel"/>
    <property type="match status" value="2"/>
</dbReference>
<dbReference type="Proteomes" id="UP001501231">
    <property type="component" value="Unassembled WGS sequence"/>
</dbReference>
<protein>
    <submittedName>
        <fullName evidence="1">Antibiotic biosynthesis monooxygenase</fullName>
    </submittedName>
</protein>
<dbReference type="Gene3D" id="3.30.70.100">
    <property type="match status" value="2"/>
</dbReference>
<proteinExistence type="predicted"/>
<accession>A0ABN3JHP5</accession>
<reference evidence="1 2" key="1">
    <citation type="journal article" date="2019" name="Int. J. Syst. Evol. Microbiol.">
        <title>The Global Catalogue of Microorganisms (GCM) 10K type strain sequencing project: providing services to taxonomists for standard genome sequencing and annotation.</title>
        <authorList>
            <consortium name="The Broad Institute Genomics Platform"/>
            <consortium name="The Broad Institute Genome Sequencing Center for Infectious Disease"/>
            <person name="Wu L."/>
            <person name="Ma J."/>
        </authorList>
    </citation>
    <scope>NUCLEOTIDE SEQUENCE [LARGE SCALE GENOMIC DNA]</scope>
    <source>
        <strain evidence="1 2">JCM 3325</strain>
    </source>
</reference>
<organism evidence="1 2">
    <name type="scientific">Actinomadura vinacea</name>
    <dbReference type="NCBI Taxonomy" id="115336"/>
    <lineage>
        <taxon>Bacteria</taxon>
        <taxon>Bacillati</taxon>
        <taxon>Actinomycetota</taxon>
        <taxon>Actinomycetes</taxon>
        <taxon>Streptosporangiales</taxon>
        <taxon>Thermomonosporaceae</taxon>
        <taxon>Actinomadura</taxon>
    </lineage>
</organism>